<sequence length="1141" mass="126567">MASPMKNQLLTRVAESSEAEPCSYWQYQSLADANVHLLVDWVQSGLSGGYRKKAVVRRRFAVCLRATLSSSMVRAVFCSALNVGDDEELADICQIRCQLAEQLRCLEARTETQSAILLELNDYYRRKAELDFEYGKQLEKLARSAMQRHKNEKNKRESWPLHSICALWQQLVDETKEEARERSALGELYAGQLATLISQRSEDLQKISRKCREIGALAHGEVSRVLNELHTAMKTYQLCFTECSAVEAKYRQAQESKLKYEEENPTKMGTTRKHRSLAKLFDKRLEKFDVVKVKCLKARNEYLLCVQAANAALHKYFADDLSDVIDVLVFQCMDLGMEQWLRGLISCTVSARKTICQREMDALADLCSFKQSLDAKADKQRFFEANHATFMLPKRFEFRGQIGDAVSTVSAAEGVAEELQQRQMQIERRLANVRLESEEIWKSLESTERAVVEKHAELMPSGDLMGETKKESTVDGDQSKNRHDLSELYEYYLNKFSHYLLNSNLIERLEARSTGIGSALSEFTANAALRKGADEPSDSTGPATPIRSTEENDAVPVLHTRRKKRIGGGASSEEARRPRLFGGSLDDYVDATGEAIPLIVTSTIRVLSQFALHHQGIFRISGSQIEINAFKEAFERGEDPLCNVVDASDVNSVAGVLKLYLRELREPLFPIFLFDQLTECAKCSSAEDFVRQVFYHNFVNELVKNLIVYHDHVFSSMLPGPCYEKYLVESDQALYVDDPEGGASGDEEMASTPMFDSMVARLPSLGEMSPGSSVSGNPPSASPGTVNTAEGGTIVTVLKATANSSSCSQQSRASPSSNSSAVCLPVMSRSNIMVTSATSTTASIGCGTASSAYLYSPVFHYHPDPNTRSFRVNDTNISHNFQEGAAVCQRYDFRSNGDCAAKGAVQDELFRIPPSSYRKTERTCSSPPASSLDGSIFGARDGGSPLESASPHSIDVPSAREALSLRERLAALSPMTSQVHNELRRRVKGGRLQVLGEETTTSVEPDLVRSLPHDAGPNIQADHASSKSQWASSSLCSSSSPPPLGINVTVDFVVRRFQLNACQLVRHWCIRELIQSVLDVRGGSVIRRKRDSCLVYGGSGRNLLAEAFSIVQREREFIIIARFACAGIRDCATYFKMSLGM</sequence>
<feature type="region of interest" description="Disordered" evidence="4">
    <location>
        <begin position="916"/>
        <end position="954"/>
    </location>
</feature>
<dbReference type="GO" id="GO:0007165">
    <property type="term" value="P:signal transduction"/>
    <property type="evidence" value="ECO:0007669"/>
    <property type="project" value="InterPro"/>
</dbReference>
<reference evidence="8" key="1">
    <citation type="submission" date="2023-03" db="UniProtKB">
        <authorList>
            <consortium name="WormBaseParasite"/>
        </authorList>
    </citation>
    <scope>IDENTIFICATION</scope>
</reference>
<dbReference type="InterPro" id="IPR027267">
    <property type="entry name" value="AH/BAR_dom_sf"/>
</dbReference>
<evidence type="ECO:0000256" key="4">
    <source>
        <dbReference type="SAM" id="MobiDB-lite"/>
    </source>
</evidence>
<feature type="compositionally biased region" description="Low complexity" evidence="4">
    <location>
        <begin position="769"/>
        <end position="784"/>
    </location>
</feature>
<feature type="coiled-coil region" evidence="3">
    <location>
        <begin position="409"/>
        <end position="436"/>
    </location>
</feature>
<dbReference type="InterPro" id="IPR051627">
    <property type="entry name" value="SLIT-ROBO_RhoGAP"/>
</dbReference>
<name>A0A9J2P431_ASCLU</name>
<feature type="region of interest" description="Disordered" evidence="4">
    <location>
        <begin position="996"/>
        <end position="1024"/>
    </location>
</feature>
<evidence type="ECO:0000313" key="7">
    <source>
        <dbReference type="Proteomes" id="UP000036681"/>
    </source>
</evidence>
<feature type="region of interest" description="Disordered" evidence="4">
    <location>
        <begin position="766"/>
        <end position="789"/>
    </location>
</feature>
<dbReference type="SUPFAM" id="SSF103657">
    <property type="entry name" value="BAR/IMD domain-like"/>
    <property type="match status" value="1"/>
</dbReference>
<evidence type="ECO:0000256" key="3">
    <source>
        <dbReference type="SAM" id="Coils"/>
    </source>
</evidence>
<proteinExistence type="predicted"/>
<dbReference type="SMART" id="SM00324">
    <property type="entry name" value="RhoGAP"/>
    <property type="match status" value="1"/>
</dbReference>
<dbReference type="Proteomes" id="UP000036681">
    <property type="component" value="Unplaced"/>
</dbReference>
<dbReference type="Gene3D" id="1.10.555.10">
    <property type="entry name" value="Rho GTPase activation protein"/>
    <property type="match status" value="1"/>
</dbReference>
<evidence type="ECO:0000259" key="6">
    <source>
        <dbReference type="PROSITE" id="PS51741"/>
    </source>
</evidence>
<keyword evidence="7" id="KW-1185">Reference proteome</keyword>
<dbReference type="PANTHER" id="PTHR14166">
    <property type="entry name" value="SLIT-ROBO RHO GTPASE ACTIVATING PROTEIN"/>
    <property type="match status" value="1"/>
</dbReference>
<protein>
    <submittedName>
        <fullName evidence="8">Rho-GAP domain-containing protein</fullName>
    </submittedName>
</protein>
<feature type="domain" description="F-BAR" evidence="6">
    <location>
        <begin position="83"/>
        <end position="378"/>
    </location>
</feature>
<dbReference type="InterPro" id="IPR031160">
    <property type="entry name" value="F_BAR_dom"/>
</dbReference>
<dbReference type="Gene3D" id="1.20.1270.60">
    <property type="entry name" value="Arfaptin homology (AH) domain/BAR domain"/>
    <property type="match status" value="1"/>
</dbReference>
<accession>A0A9J2P431</accession>
<dbReference type="Pfam" id="PF00611">
    <property type="entry name" value="FCH"/>
    <property type="match status" value="1"/>
</dbReference>
<dbReference type="WBParaSite" id="ALUE_0000432401-mRNA-1">
    <property type="protein sequence ID" value="ALUE_0000432401-mRNA-1"/>
    <property type="gene ID" value="ALUE_0000432401"/>
</dbReference>
<keyword evidence="1 2" id="KW-0175">Coiled coil</keyword>
<dbReference type="InterPro" id="IPR008936">
    <property type="entry name" value="Rho_GTPase_activation_prot"/>
</dbReference>
<dbReference type="InterPro" id="IPR000198">
    <property type="entry name" value="RhoGAP_dom"/>
</dbReference>
<dbReference type="PROSITE" id="PS51741">
    <property type="entry name" value="F_BAR"/>
    <property type="match status" value="1"/>
</dbReference>
<feature type="domain" description="Rho-GAP" evidence="5">
    <location>
        <begin position="583"/>
        <end position="766"/>
    </location>
</feature>
<evidence type="ECO:0000259" key="5">
    <source>
        <dbReference type="PROSITE" id="PS50238"/>
    </source>
</evidence>
<dbReference type="SUPFAM" id="SSF48350">
    <property type="entry name" value="GTPase activation domain, GAP"/>
    <property type="match status" value="1"/>
</dbReference>
<dbReference type="PROSITE" id="PS50238">
    <property type="entry name" value="RHOGAP"/>
    <property type="match status" value="1"/>
</dbReference>
<organism evidence="7 8">
    <name type="scientific">Ascaris lumbricoides</name>
    <name type="common">Giant roundworm</name>
    <dbReference type="NCBI Taxonomy" id="6252"/>
    <lineage>
        <taxon>Eukaryota</taxon>
        <taxon>Metazoa</taxon>
        <taxon>Ecdysozoa</taxon>
        <taxon>Nematoda</taxon>
        <taxon>Chromadorea</taxon>
        <taxon>Rhabditida</taxon>
        <taxon>Spirurina</taxon>
        <taxon>Ascaridomorpha</taxon>
        <taxon>Ascaridoidea</taxon>
        <taxon>Ascarididae</taxon>
        <taxon>Ascaris</taxon>
    </lineage>
</organism>
<feature type="compositionally biased region" description="Polar residues" evidence="4">
    <location>
        <begin position="923"/>
        <end position="933"/>
    </location>
</feature>
<dbReference type="CDD" id="cd07656">
    <property type="entry name" value="F-BAR_srGAP"/>
    <property type="match status" value="1"/>
</dbReference>
<dbReference type="SMART" id="SM00055">
    <property type="entry name" value="FCH"/>
    <property type="match status" value="1"/>
</dbReference>
<dbReference type="Pfam" id="PF00620">
    <property type="entry name" value="RhoGAP"/>
    <property type="match status" value="1"/>
</dbReference>
<dbReference type="InterPro" id="IPR001060">
    <property type="entry name" value="FCH_dom"/>
</dbReference>
<evidence type="ECO:0000256" key="2">
    <source>
        <dbReference type="PROSITE-ProRule" id="PRU01077"/>
    </source>
</evidence>
<evidence type="ECO:0000256" key="1">
    <source>
        <dbReference type="ARBA" id="ARBA00023054"/>
    </source>
</evidence>
<dbReference type="AlphaFoldDB" id="A0A9J2P431"/>
<feature type="region of interest" description="Disordered" evidence="4">
    <location>
        <begin position="530"/>
        <end position="574"/>
    </location>
</feature>
<evidence type="ECO:0000313" key="8">
    <source>
        <dbReference type="WBParaSite" id="ALUE_0000432401-mRNA-1"/>
    </source>
</evidence>